<evidence type="ECO:0000313" key="2">
    <source>
        <dbReference type="EMBL" id="KAF9893514.1"/>
    </source>
</evidence>
<protein>
    <submittedName>
        <fullName evidence="2">Uncharacterized protein</fullName>
    </submittedName>
</protein>
<gene>
    <name evidence="2" type="ORF">FE257_010826</name>
</gene>
<keyword evidence="3" id="KW-1185">Reference proteome</keyword>
<dbReference type="Proteomes" id="UP001194746">
    <property type="component" value="Unassembled WGS sequence"/>
</dbReference>
<evidence type="ECO:0000256" key="1">
    <source>
        <dbReference type="ARBA" id="ARBA00005179"/>
    </source>
</evidence>
<dbReference type="InterPro" id="IPR050977">
    <property type="entry name" value="Fungal_Meroterpenoid_Isomerase"/>
</dbReference>
<dbReference type="PANTHER" id="PTHR39598:SF1">
    <property type="entry name" value="AUSTINOID BIOSYNTHESIS CLUSTERS PROTEIN F-RELATED"/>
    <property type="match status" value="1"/>
</dbReference>
<sequence length="139" mass="15599">MAPTRDQLLSTAHAFLASLPEHYRLLSPNVTVKMGPDSLGIPDKKGREELREFVAPLAASLKNLKVWVKEGTEPIIDTQARKVVIQAKSYAETVIGEYANEFVFILTTNESGDLLDEYVELVDSNYAKNFFERPQAANW</sequence>
<comment type="pathway">
    <text evidence="1">Secondary metabolite biosynthesis.</text>
</comment>
<proteinExistence type="predicted"/>
<organism evidence="2 3">
    <name type="scientific">Aspergillus nanangensis</name>
    <dbReference type="NCBI Taxonomy" id="2582783"/>
    <lineage>
        <taxon>Eukaryota</taxon>
        <taxon>Fungi</taxon>
        <taxon>Dikarya</taxon>
        <taxon>Ascomycota</taxon>
        <taxon>Pezizomycotina</taxon>
        <taxon>Eurotiomycetes</taxon>
        <taxon>Eurotiomycetidae</taxon>
        <taxon>Eurotiales</taxon>
        <taxon>Aspergillaceae</taxon>
        <taxon>Aspergillus</taxon>
        <taxon>Aspergillus subgen. Circumdati</taxon>
    </lineage>
</organism>
<dbReference type="EMBL" id="VCAU01000007">
    <property type="protein sequence ID" value="KAF9893514.1"/>
    <property type="molecule type" value="Genomic_DNA"/>
</dbReference>
<evidence type="ECO:0000313" key="3">
    <source>
        <dbReference type="Proteomes" id="UP001194746"/>
    </source>
</evidence>
<dbReference type="AlphaFoldDB" id="A0AAD4CVK2"/>
<reference evidence="2" key="1">
    <citation type="journal article" date="2019" name="Beilstein J. Org. Chem.">
        <title>Nanangenines: drimane sesquiterpenoids as the dominant metabolite cohort of a novel Australian fungus, Aspergillus nanangensis.</title>
        <authorList>
            <person name="Lacey H.J."/>
            <person name="Gilchrist C.L.M."/>
            <person name="Crombie A."/>
            <person name="Kalaitzis J.A."/>
            <person name="Vuong D."/>
            <person name="Rutledge P.J."/>
            <person name="Turner P."/>
            <person name="Pitt J.I."/>
            <person name="Lacey E."/>
            <person name="Chooi Y.H."/>
            <person name="Piggott A.M."/>
        </authorList>
    </citation>
    <scope>NUCLEOTIDE SEQUENCE</scope>
    <source>
        <strain evidence="2">MST-FP2251</strain>
    </source>
</reference>
<dbReference type="PANTHER" id="PTHR39598">
    <property type="entry name" value="AUSTINOL SYNTHESIS PROTEIN F-RELATED"/>
    <property type="match status" value="1"/>
</dbReference>
<accession>A0AAD4CVK2</accession>
<comment type="caution">
    <text evidence="2">The sequence shown here is derived from an EMBL/GenBank/DDBJ whole genome shotgun (WGS) entry which is preliminary data.</text>
</comment>
<name>A0AAD4CVK2_ASPNN</name>
<reference evidence="2" key="2">
    <citation type="submission" date="2020-02" db="EMBL/GenBank/DDBJ databases">
        <authorList>
            <person name="Gilchrist C.L.M."/>
            <person name="Chooi Y.-H."/>
        </authorList>
    </citation>
    <scope>NUCLEOTIDE SEQUENCE</scope>
    <source>
        <strain evidence="2">MST-FP2251</strain>
    </source>
</reference>